<dbReference type="GO" id="GO:0004820">
    <property type="term" value="F:glycine-tRNA ligase activity"/>
    <property type="evidence" value="ECO:0007669"/>
    <property type="project" value="UniProtKB-EC"/>
</dbReference>
<accession>A0A380P9X7</accession>
<proteinExistence type="inferred from homology"/>
<evidence type="ECO:0000313" key="10">
    <source>
        <dbReference type="Proteomes" id="UP000254621"/>
    </source>
</evidence>
<evidence type="ECO:0000256" key="5">
    <source>
        <dbReference type="ARBA" id="ARBA00022840"/>
    </source>
</evidence>
<dbReference type="Pfam" id="PF02092">
    <property type="entry name" value="tRNA_synt_2f"/>
    <property type="match status" value="1"/>
</dbReference>
<evidence type="ECO:0000256" key="6">
    <source>
        <dbReference type="ARBA" id="ARBA00022917"/>
    </source>
</evidence>
<dbReference type="InterPro" id="IPR006194">
    <property type="entry name" value="Gly-tRNA-synth_heterodimer"/>
</dbReference>
<reference evidence="9 10" key="1">
    <citation type="submission" date="2018-06" db="EMBL/GenBank/DDBJ databases">
        <authorList>
            <consortium name="Pathogen Informatics"/>
            <person name="Doyle S."/>
        </authorList>
    </citation>
    <scope>NUCLEOTIDE SEQUENCE [LARGE SCALE GENOMIC DNA]</scope>
    <source>
        <strain evidence="9 10">NCTC13645</strain>
    </source>
</reference>
<dbReference type="GO" id="GO:0005829">
    <property type="term" value="C:cytosol"/>
    <property type="evidence" value="ECO:0007669"/>
    <property type="project" value="TreeGrafter"/>
</dbReference>
<dbReference type="InterPro" id="IPR015944">
    <property type="entry name" value="Gly-tRNA-synth_bsu"/>
</dbReference>
<dbReference type="GO" id="GO:0006426">
    <property type="term" value="P:glycyl-tRNA aminoacylation"/>
    <property type="evidence" value="ECO:0007669"/>
    <property type="project" value="InterPro"/>
</dbReference>
<evidence type="ECO:0000256" key="2">
    <source>
        <dbReference type="ARBA" id="ARBA00012829"/>
    </source>
</evidence>
<keyword evidence="4" id="KW-0547">Nucleotide-binding</keyword>
<dbReference type="GO" id="GO:0005524">
    <property type="term" value="F:ATP binding"/>
    <property type="evidence" value="ECO:0007669"/>
    <property type="project" value="UniProtKB-KW"/>
</dbReference>
<dbReference type="InterPro" id="IPR002310">
    <property type="entry name" value="Gly-tRNA_ligase_asu"/>
</dbReference>
<keyword evidence="7" id="KW-0030">Aminoacyl-tRNA synthetase</keyword>
<dbReference type="InterPro" id="IPR045864">
    <property type="entry name" value="aa-tRNA-synth_II/BPL/LPL"/>
</dbReference>
<dbReference type="PANTHER" id="PTHR30075">
    <property type="entry name" value="GLYCYL-TRNA SYNTHETASE"/>
    <property type="match status" value="1"/>
</dbReference>
<keyword evidence="3 9" id="KW-0436">Ligase</keyword>
<evidence type="ECO:0000256" key="1">
    <source>
        <dbReference type="ARBA" id="ARBA00008226"/>
    </source>
</evidence>
<name>A0A380P9X7_WEIVI</name>
<dbReference type="PANTHER" id="PTHR30075:SF2">
    <property type="entry name" value="GLYCINE--TRNA LIGASE, CHLOROPLASTIC_MITOCHONDRIAL 2"/>
    <property type="match status" value="1"/>
</dbReference>
<dbReference type="AlphaFoldDB" id="A0A380P9X7"/>
<comment type="catalytic activity">
    <reaction evidence="8">
        <text>tRNA(Gly) + glycine + ATP = glycyl-tRNA(Gly) + AMP + diphosphate</text>
        <dbReference type="Rhea" id="RHEA:16013"/>
        <dbReference type="Rhea" id="RHEA-COMP:9664"/>
        <dbReference type="Rhea" id="RHEA-COMP:9683"/>
        <dbReference type="ChEBI" id="CHEBI:30616"/>
        <dbReference type="ChEBI" id="CHEBI:33019"/>
        <dbReference type="ChEBI" id="CHEBI:57305"/>
        <dbReference type="ChEBI" id="CHEBI:78442"/>
        <dbReference type="ChEBI" id="CHEBI:78522"/>
        <dbReference type="ChEBI" id="CHEBI:456215"/>
        <dbReference type="EC" id="6.1.1.14"/>
    </reaction>
</comment>
<evidence type="ECO:0000313" key="9">
    <source>
        <dbReference type="EMBL" id="SUP61332.1"/>
    </source>
</evidence>
<dbReference type="PROSITE" id="PS50861">
    <property type="entry name" value="AA_TRNA_LIGASE_II_GLYAB"/>
    <property type="match status" value="1"/>
</dbReference>
<dbReference type="GO" id="GO:0016740">
    <property type="term" value="F:transferase activity"/>
    <property type="evidence" value="ECO:0007669"/>
    <property type="project" value="UniProtKB-ARBA"/>
</dbReference>
<comment type="similarity">
    <text evidence="1">Belongs to the class-II aminoacyl-tRNA synthetase family.</text>
</comment>
<protein>
    <recommendedName>
        <fullName evidence="2">glycine--tRNA ligase</fullName>
        <ecNumber evidence="2">6.1.1.14</ecNumber>
    </recommendedName>
</protein>
<dbReference type="EMBL" id="UHIV01000007">
    <property type="protein sequence ID" value="SUP61332.1"/>
    <property type="molecule type" value="Genomic_DNA"/>
</dbReference>
<dbReference type="PRINTS" id="PR01045">
    <property type="entry name" value="TRNASYNTHGB"/>
</dbReference>
<dbReference type="EC" id="6.1.1.14" evidence="2"/>
<evidence type="ECO:0000256" key="3">
    <source>
        <dbReference type="ARBA" id="ARBA00022598"/>
    </source>
</evidence>
<dbReference type="GO" id="GO:0140096">
    <property type="term" value="F:catalytic activity, acting on a protein"/>
    <property type="evidence" value="ECO:0007669"/>
    <property type="project" value="UniProtKB-ARBA"/>
</dbReference>
<sequence>MLDARGVVSVTERAKYLSRIRKMAHQVAQEFIDERKKLGFPLLKDEALRAKYLPADEEETNMANYLLEIGLEEVPAHLVTPAINQLVERMENFLTEERLQHGAIKPFSTPRRLAVLVEDVAEKADDFKRKSKDPLRRRP</sequence>
<keyword evidence="6" id="KW-0648">Protein biosynthesis</keyword>
<dbReference type="Pfam" id="PF02091">
    <property type="entry name" value="tRNA-synt_2e"/>
    <property type="match status" value="1"/>
</dbReference>
<evidence type="ECO:0000256" key="7">
    <source>
        <dbReference type="ARBA" id="ARBA00023146"/>
    </source>
</evidence>
<evidence type="ECO:0000256" key="8">
    <source>
        <dbReference type="ARBA" id="ARBA00047937"/>
    </source>
</evidence>
<evidence type="ECO:0000256" key="4">
    <source>
        <dbReference type="ARBA" id="ARBA00022741"/>
    </source>
</evidence>
<dbReference type="SUPFAM" id="SSF55681">
    <property type="entry name" value="Class II aaRS and biotin synthetases"/>
    <property type="match status" value="1"/>
</dbReference>
<keyword evidence="5" id="KW-0067">ATP-binding</keyword>
<dbReference type="Proteomes" id="UP000254621">
    <property type="component" value="Unassembled WGS sequence"/>
</dbReference>
<dbReference type="Gene3D" id="1.20.58.180">
    <property type="entry name" value="Class II aaRS and biotin synthetases, domain 2"/>
    <property type="match status" value="1"/>
</dbReference>
<gene>
    <name evidence="9" type="primary">glyQ_2</name>
    <name evidence="9" type="ORF">NCTC13645_02487</name>
</gene>
<organism evidence="9 10">
    <name type="scientific">Weissella viridescens</name>
    <name type="common">Lactobacillus viridescens</name>
    <dbReference type="NCBI Taxonomy" id="1629"/>
    <lineage>
        <taxon>Bacteria</taxon>
        <taxon>Bacillati</taxon>
        <taxon>Bacillota</taxon>
        <taxon>Bacilli</taxon>
        <taxon>Lactobacillales</taxon>
        <taxon>Lactobacillaceae</taxon>
        <taxon>Weissella</taxon>
    </lineage>
</organism>